<dbReference type="AlphaFoldDB" id="V9KZT2"/>
<dbReference type="Pfam" id="PF00038">
    <property type="entry name" value="Filament"/>
    <property type="match status" value="1"/>
</dbReference>
<dbReference type="Gene3D" id="1.20.5.1160">
    <property type="entry name" value="Vasodilator-stimulated phosphoprotein"/>
    <property type="match status" value="1"/>
</dbReference>
<feature type="domain" description="IF rod" evidence="4">
    <location>
        <begin position="43"/>
        <end position="300"/>
    </location>
</feature>
<accession>V9KZT2</accession>
<keyword evidence="1" id="KW-0403">Intermediate filament</keyword>
<dbReference type="InterPro" id="IPR039008">
    <property type="entry name" value="IF_rod_dom"/>
</dbReference>
<protein>
    <submittedName>
        <fullName evidence="5">Syncoilin-like protein</fullName>
    </submittedName>
</protein>
<feature type="coiled-coil region" evidence="3">
    <location>
        <begin position="29"/>
        <end position="140"/>
    </location>
</feature>
<evidence type="ECO:0000313" key="5">
    <source>
        <dbReference type="EMBL" id="AFP04476.1"/>
    </source>
</evidence>
<name>V9KZT2_CALMI</name>
<organism evidence="5">
    <name type="scientific">Callorhinchus milii</name>
    <name type="common">Ghost shark</name>
    <dbReference type="NCBI Taxonomy" id="7868"/>
    <lineage>
        <taxon>Eukaryota</taxon>
        <taxon>Metazoa</taxon>
        <taxon>Chordata</taxon>
        <taxon>Craniata</taxon>
        <taxon>Vertebrata</taxon>
        <taxon>Chondrichthyes</taxon>
        <taxon>Holocephali</taxon>
        <taxon>Chimaeriformes</taxon>
        <taxon>Callorhinchidae</taxon>
        <taxon>Callorhinchus</taxon>
    </lineage>
</organism>
<dbReference type="EMBL" id="JW871958">
    <property type="protein sequence ID" value="AFP04476.1"/>
    <property type="molecule type" value="mRNA"/>
</dbReference>
<reference evidence="5" key="1">
    <citation type="journal article" date="2014" name="Nature">
        <title>Elephant shark genome provides unique insights into gnathostome evolution.</title>
        <authorList>
            <consortium name="International Elephant Shark Genome Sequencing Consortium"/>
            <person name="Venkatesh B."/>
            <person name="Lee A.P."/>
            <person name="Ravi V."/>
            <person name="Maurya A.K."/>
            <person name="Lian M.M."/>
            <person name="Swann J.B."/>
            <person name="Ohta Y."/>
            <person name="Flajnik M.F."/>
            <person name="Sutoh Y."/>
            <person name="Kasahara M."/>
            <person name="Hoon S."/>
            <person name="Gangu V."/>
            <person name="Roy S.W."/>
            <person name="Irimia M."/>
            <person name="Korzh V."/>
            <person name="Kondrychyn I."/>
            <person name="Lim Z.W."/>
            <person name="Tay B.H."/>
            <person name="Tohari S."/>
            <person name="Kong K.W."/>
            <person name="Ho S."/>
            <person name="Lorente-Galdos B."/>
            <person name="Quilez J."/>
            <person name="Marques-Bonet T."/>
            <person name="Raney B.J."/>
            <person name="Ingham P.W."/>
            <person name="Tay A."/>
            <person name="Hillier L.W."/>
            <person name="Minx P."/>
            <person name="Boehm T."/>
            <person name="Wilson R.K."/>
            <person name="Brenner S."/>
            <person name="Warren W.C."/>
        </authorList>
    </citation>
    <scope>NUCLEOTIDE SEQUENCE</scope>
    <source>
        <tissue evidence="5">Muscle</tissue>
    </source>
</reference>
<evidence type="ECO:0000259" key="4">
    <source>
        <dbReference type="Pfam" id="PF00038"/>
    </source>
</evidence>
<evidence type="ECO:0000256" key="3">
    <source>
        <dbReference type="SAM" id="Coils"/>
    </source>
</evidence>
<evidence type="ECO:0000256" key="1">
    <source>
        <dbReference type="ARBA" id="ARBA00022754"/>
    </source>
</evidence>
<evidence type="ECO:0000256" key="2">
    <source>
        <dbReference type="ARBA" id="ARBA00023054"/>
    </source>
</evidence>
<keyword evidence="2 3" id="KW-0175">Coiled coil</keyword>
<dbReference type="GO" id="GO:0005882">
    <property type="term" value="C:intermediate filament"/>
    <property type="evidence" value="ECO:0007669"/>
    <property type="project" value="UniProtKB-KW"/>
</dbReference>
<dbReference type="PANTHER" id="PTHR47147">
    <property type="entry name" value="SYNCOILIN"/>
    <property type="match status" value="1"/>
</dbReference>
<dbReference type="PANTHER" id="PTHR47147:SF1">
    <property type="entry name" value="SYNCOILIN"/>
    <property type="match status" value="1"/>
</dbReference>
<dbReference type="InterPro" id="IPR027702">
    <property type="entry name" value="Syncoilin"/>
</dbReference>
<sequence length="324" mass="38035">MMSEFEEDSPVIRAVDSLQAVGQLFQVCIQAVEQLLAERENLIEQLTRLKEPMHQEVCVKKAELLALYQNKSKTQIECDNLKEEMKLIKKKLFEVTKAHMACKFKLDTSKQVLPQVALVREELESKVQTLSAELAGLKTHSRGEINQMIQRFENNRDTKEILSLSKNRETHLKFQRVLVEQRQELDKYYQPKLERLMKWNKTSVESLQRTKQEIKDLIKELQPLQEQVAKLNTQRKCLVKQLQLLQIKRAEDAVQYQEHQRELEEKVIILRTELAVQTNKNDNIKNLKASLSEDLCVYKERLTIYGNLINSNVRNRCDLKHPTN</sequence>
<feature type="coiled-coil region" evidence="3">
    <location>
        <begin position="200"/>
        <end position="248"/>
    </location>
</feature>
<proteinExistence type="evidence at transcript level"/>